<evidence type="ECO:0000313" key="4">
    <source>
        <dbReference type="EMBL" id="RDX98968.1"/>
    </source>
</evidence>
<gene>
    <name evidence="4" type="ORF">CR513_18045</name>
</gene>
<comment type="caution">
    <text evidence="4">The sequence shown here is derived from an EMBL/GenBank/DDBJ whole genome shotgun (WGS) entry which is preliminary data.</text>
</comment>
<dbReference type="Pfam" id="PF17921">
    <property type="entry name" value="Integrase_H2C2"/>
    <property type="match status" value="1"/>
</dbReference>
<protein>
    <submittedName>
        <fullName evidence="4">Uncharacterized protein</fullName>
    </submittedName>
</protein>
<keyword evidence="1" id="KW-0511">Multifunctional enzyme</keyword>
<reference evidence="4" key="1">
    <citation type="submission" date="2018-05" db="EMBL/GenBank/DDBJ databases">
        <title>Draft genome of Mucuna pruriens seed.</title>
        <authorList>
            <person name="Nnadi N.E."/>
            <person name="Vos R."/>
            <person name="Hasami M.H."/>
            <person name="Devisetty U.K."/>
            <person name="Aguiy J.C."/>
        </authorList>
    </citation>
    <scope>NUCLEOTIDE SEQUENCE [LARGE SCALE GENOMIC DNA]</scope>
    <source>
        <strain evidence="4">JCA_2017</strain>
    </source>
</reference>
<name>A0A371H860_MUCPR</name>
<dbReference type="Gene3D" id="1.10.340.70">
    <property type="match status" value="1"/>
</dbReference>
<dbReference type="STRING" id="157652.A0A371H860"/>
<dbReference type="GO" id="GO:0003824">
    <property type="term" value="F:catalytic activity"/>
    <property type="evidence" value="ECO:0007669"/>
    <property type="project" value="UniProtKB-KW"/>
</dbReference>
<dbReference type="PANTHER" id="PTHR37984">
    <property type="entry name" value="PROTEIN CBG26694"/>
    <property type="match status" value="1"/>
</dbReference>
<dbReference type="Gene3D" id="3.30.70.270">
    <property type="match status" value="2"/>
</dbReference>
<sequence>MEGKSNGITIIMMMDSKASHNFISPQVIFAFEILINPTREIGIRLGDNHKVITRGLGKDRDGLGRDEHELHHHGKPIQLKGLSTNVVCDEECAYGCQDLLNVLDEFGGVFKELMRLPLKRDIEHVIDLQPGVEPMSDELNKACKYPIPVVDELLNELNRACYISKLDLKSRYHQIWVREGDIHKRHFRTHEEHYEYPVTSGAFGSCNFKFKSYSGPYKGYRKLAKPLTELTKKEGFHWGLEALLAFEGLKEALTSALVLALPNFTQAFKIECDAFERGIEVGRPIAYVSKPLSDRNLSKIVYEKELIALLAVQHWRCYFIGRRLISSPIWEQGNELQRKVLVDPKLKKIVKDLQEFHSTPMGGHFRFLRRYRRISRNVYWIKIKKIQEFVKTCGVCQSQKYLATSPCGLLHPLPIPTQSKGFDVIFVVADCLSKYVHFGLLKHPYTTRGVAVVFAWEVVMMHGISHSILSDRQLRPVLFKLQGIVLKMSSFYHFETNGQTKVINRCLETYLRCFASEQPKSWSYWLSWAEFLYNTTFHISIAMTPFEVVYGRKPPSVIQFFSRETKVEVVAREL</sequence>
<proteinExistence type="predicted"/>
<dbReference type="InterPro" id="IPR041588">
    <property type="entry name" value="Integrase_H2C2"/>
</dbReference>
<dbReference type="InterPro" id="IPR050951">
    <property type="entry name" value="Retrovirus_Pol_polyprotein"/>
</dbReference>
<dbReference type="Proteomes" id="UP000257109">
    <property type="component" value="Unassembled WGS sequence"/>
</dbReference>
<dbReference type="InterPro" id="IPR043128">
    <property type="entry name" value="Rev_trsase/Diguanyl_cyclase"/>
</dbReference>
<dbReference type="SUPFAM" id="SSF53098">
    <property type="entry name" value="Ribonuclease H-like"/>
    <property type="match status" value="1"/>
</dbReference>
<dbReference type="AlphaFoldDB" id="A0A371H860"/>
<dbReference type="Pfam" id="PF17919">
    <property type="entry name" value="RT_RNaseH_2"/>
    <property type="match status" value="1"/>
</dbReference>
<evidence type="ECO:0000259" key="3">
    <source>
        <dbReference type="Pfam" id="PF17921"/>
    </source>
</evidence>
<evidence type="ECO:0000256" key="1">
    <source>
        <dbReference type="ARBA" id="ARBA00023268"/>
    </source>
</evidence>
<dbReference type="SUPFAM" id="SSF56672">
    <property type="entry name" value="DNA/RNA polymerases"/>
    <property type="match status" value="1"/>
</dbReference>
<dbReference type="PANTHER" id="PTHR37984:SF5">
    <property type="entry name" value="PROTEIN NYNRIN-LIKE"/>
    <property type="match status" value="1"/>
</dbReference>
<evidence type="ECO:0000313" key="5">
    <source>
        <dbReference type="Proteomes" id="UP000257109"/>
    </source>
</evidence>
<dbReference type="InterPro" id="IPR012337">
    <property type="entry name" value="RNaseH-like_sf"/>
</dbReference>
<dbReference type="GO" id="GO:0003676">
    <property type="term" value="F:nucleic acid binding"/>
    <property type="evidence" value="ECO:0007669"/>
    <property type="project" value="InterPro"/>
</dbReference>
<dbReference type="EMBL" id="QJKJ01003331">
    <property type="protein sequence ID" value="RDX98968.1"/>
    <property type="molecule type" value="Genomic_DNA"/>
</dbReference>
<feature type="domain" description="Integrase zinc-binding" evidence="3">
    <location>
        <begin position="353"/>
        <end position="400"/>
    </location>
</feature>
<dbReference type="InterPro" id="IPR041577">
    <property type="entry name" value="RT_RNaseH_2"/>
</dbReference>
<accession>A0A371H860</accession>
<keyword evidence="5" id="KW-1185">Reference proteome</keyword>
<organism evidence="4 5">
    <name type="scientific">Mucuna pruriens</name>
    <name type="common">Velvet bean</name>
    <name type="synonym">Dolichos pruriens</name>
    <dbReference type="NCBI Taxonomy" id="157652"/>
    <lineage>
        <taxon>Eukaryota</taxon>
        <taxon>Viridiplantae</taxon>
        <taxon>Streptophyta</taxon>
        <taxon>Embryophyta</taxon>
        <taxon>Tracheophyta</taxon>
        <taxon>Spermatophyta</taxon>
        <taxon>Magnoliopsida</taxon>
        <taxon>eudicotyledons</taxon>
        <taxon>Gunneridae</taxon>
        <taxon>Pentapetalae</taxon>
        <taxon>rosids</taxon>
        <taxon>fabids</taxon>
        <taxon>Fabales</taxon>
        <taxon>Fabaceae</taxon>
        <taxon>Papilionoideae</taxon>
        <taxon>50 kb inversion clade</taxon>
        <taxon>NPAAA clade</taxon>
        <taxon>indigoferoid/millettioid clade</taxon>
        <taxon>Phaseoleae</taxon>
        <taxon>Mucuna</taxon>
    </lineage>
</organism>
<dbReference type="OrthoDB" id="2013610at2759"/>
<dbReference type="InterPro" id="IPR043502">
    <property type="entry name" value="DNA/RNA_pol_sf"/>
</dbReference>
<dbReference type="Gene3D" id="3.30.420.10">
    <property type="entry name" value="Ribonuclease H-like superfamily/Ribonuclease H"/>
    <property type="match status" value="1"/>
</dbReference>
<feature type="domain" description="Reverse transcriptase/retrotransposon-derived protein RNase H-like" evidence="2">
    <location>
        <begin position="238"/>
        <end position="323"/>
    </location>
</feature>
<evidence type="ECO:0000259" key="2">
    <source>
        <dbReference type="Pfam" id="PF17919"/>
    </source>
</evidence>
<feature type="non-terminal residue" evidence="4">
    <location>
        <position position="1"/>
    </location>
</feature>
<dbReference type="InterPro" id="IPR036397">
    <property type="entry name" value="RNaseH_sf"/>
</dbReference>